<reference evidence="7" key="1">
    <citation type="submission" date="2024-05" db="EMBL/GenBank/DDBJ databases">
        <title>Draft Genome Sequences of Flagellimonas sp. MMG031 and Marinobacter sp. MMG032 Isolated from the dinoflagellate Symbiodinium pilosum.</title>
        <authorList>
            <person name="Shikuma N.J."/>
            <person name="Farrell M.V."/>
        </authorList>
    </citation>
    <scope>NUCLEOTIDE SEQUENCE</scope>
    <source>
        <strain evidence="7">MMG031</strain>
    </source>
</reference>
<dbReference type="KEGG" id="fld:ABNE31_01810"/>
<evidence type="ECO:0000256" key="1">
    <source>
        <dbReference type="ARBA" id="ARBA00022801"/>
    </source>
</evidence>
<dbReference type="PANTHER" id="PTHR14226">
    <property type="entry name" value="NEUROPATHY TARGET ESTERASE/SWISS CHEESE D.MELANOGASTER"/>
    <property type="match status" value="1"/>
</dbReference>
<evidence type="ECO:0000259" key="6">
    <source>
        <dbReference type="PROSITE" id="PS51635"/>
    </source>
</evidence>
<keyword evidence="2 4" id="KW-0442">Lipid degradation</keyword>
<dbReference type="PROSITE" id="PS51635">
    <property type="entry name" value="PNPLA"/>
    <property type="match status" value="1"/>
</dbReference>
<feature type="active site" description="Nucleophile" evidence="4">
    <location>
        <position position="67"/>
    </location>
</feature>
<dbReference type="InterPro" id="IPR016035">
    <property type="entry name" value="Acyl_Trfase/lysoPLipase"/>
</dbReference>
<dbReference type="SUPFAM" id="SSF52151">
    <property type="entry name" value="FabD/lysophospholipase-like"/>
    <property type="match status" value="1"/>
</dbReference>
<dbReference type="Pfam" id="PF19143">
    <property type="entry name" value="Omp85_2"/>
    <property type="match status" value="1"/>
</dbReference>
<feature type="short sequence motif" description="DGA/G" evidence="4">
    <location>
        <begin position="211"/>
        <end position="213"/>
    </location>
</feature>
<evidence type="ECO:0000256" key="4">
    <source>
        <dbReference type="PROSITE-ProRule" id="PRU01161"/>
    </source>
</evidence>
<dbReference type="Gene3D" id="2.40.160.50">
    <property type="entry name" value="membrane protein fhac: a member of the omp85/tpsb transporter family"/>
    <property type="match status" value="1"/>
</dbReference>
<dbReference type="Gene3D" id="3.10.20.310">
    <property type="entry name" value="membrane protein fhac"/>
    <property type="match status" value="1"/>
</dbReference>
<name>A0AAU7N1Y0_9FLAO</name>
<dbReference type="GO" id="GO:0016787">
    <property type="term" value="F:hydrolase activity"/>
    <property type="evidence" value="ECO:0007669"/>
    <property type="project" value="UniProtKB-UniRule"/>
</dbReference>
<dbReference type="InterPro" id="IPR050301">
    <property type="entry name" value="NTE"/>
</dbReference>
<dbReference type="CDD" id="cd07205">
    <property type="entry name" value="Pat_PNPLA6_PNPLA7_NTE1_like"/>
    <property type="match status" value="1"/>
</dbReference>
<dbReference type="Gene3D" id="3.40.1090.10">
    <property type="entry name" value="Cytosolic phospholipase A2 catalytic domain"/>
    <property type="match status" value="2"/>
</dbReference>
<dbReference type="GO" id="GO:0016042">
    <property type="term" value="P:lipid catabolic process"/>
    <property type="evidence" value="ECO:0007669"/>
    <property type="project" value="UniProtKB-UniRule"/>
</dbReference>
<sequence length="756" mass="84822">MRNKAIYLSICFALLGWAGWAQDISESKPPKVGLVLSGGGAKGLAHIGVLKVIEEAGIKVDYIGGTSMGAIVGALYASGYSAAQLDSIFRSTDFTDLIQDNVPRSAKTFYEKEDSERYALSLPFENFKVSFPQAISGGQNIYNLLVQLLYHVKDVEDFKKLPIPFVCIATNVETGEEIVLDNGYLPEAIVASGTFPSLFEPAEIEGQILIDGGVVNNYPIGQVREMGADLIIGVDVQHDLVTRESLSSATEILLQINNYRTVNDMKKKSKETDVYIRPEIDEFSVIDFEKGGQIVKNGEAAARKRMDELLQIAQSQKGTPPHRKRIQLVDSLTINRMIIEGNEQYTRGYIKGKLRFNLAEKISFDDLRQGINNLSATGNFMAIRYDLISNGLGTDLILKLKEDPTKMFIKMSAHYDDLYKSAALINLTKKNFLMKDDVASFDFILGDHIRYNMQYYLDKGYYWSFGVNSTLTDFDTETDFSLIQGNFDVLNDPSIQRINLDVTDLTNQVYLQTFIKEEFAFTIGAEHKFLNYSTRTLGQLEENAELEVATSGNQRTNFENSNYFSAYSQIKLDTYDDKYFPTKGLLFDGDFHFYAFSSDYNDNFSEFAVAKGKFGGVFSPAHNLSVTLEADTGFKLGTSQVASFDFVLGGYGNDFVNNFIPFFGYDFLSLPGNSYIKGLGRLDYRFAPKHHALFTANYANVADDLFRTGDWFEEPSFSGYGIGYGFESFLGPIQVFYSWSPEIDSSNVFFSVGYWF</sequence>
<evidence type="ECO:0000313" key="7">
    <source>
        <dbReference type="EMBL" id="XBQ23662.1"/>
    </source>
</evidence>
<evidence type="ECO:0000256" key="5">
    <source>
        <dbReference type="SAM" id="SignalP"/>
    </source>
</evidence>
<dbReference type="AlphaFoldDB" id="A0AAU7N1Y0"/>
<feature type="chain" id="PRO_5043896585" evidence="5">
    <location>
        <begin position="24"/>
        <end position="756"/>
    </location>
</feature>
<dbReference type="Pfam" id="PF01734">
    <property type="entry name" value="Patatin"/>
    <property type="match status" value="1"/>
</dbReference>
<feature type="short sequence motif" description="GXGXXG" evidence="4">
    <location>
        <begin position="38"/>
        <end position="43"/>
    </location>
</feature>
<dbReference type="RefSeq" id="WP_349352145.1">
    <property type="nucleotide sequence ID" value="NZ_CP157804.1"/>
</dbReference>
<protein>
    <submittedName>
        <fullName evidence="7">Patatin-like phospholipase family protein</fullName>
    </submittedName>
</protein>
<dbReference type="EMBL" id="CP157804">
    <property type="protein sequence ID" value="XBQ23662.1"/>
    <property type="molecule type" value="Genomic_DNA"/>
</dbReference>
<dbReference type="PANTHER" id="PTHR14226:SF76">
    <property type="entry name" value="NTE FAMILY PROTEIN RSSA"/>
    <property type="match status" value="1"/>
</dbReference>
<gene>
    <name evidence="7" type="ORF">ABNE31_01810</name>
</gene>
<feature type="short sequence motif" description="GXSXG" evidence="4">
    <location>
        <begin position="65"/>
        <end position="69"/>
    </location>
</feature>
<feature type="active site" description="Proton acceptor" evidence="4">
    <location>
        <position position="211"/>
    </location>
</feature>
<feature type="signal peptide" evidence="5">
    <location>
        <begin position="1"/>
        <end position="23"/>
    </location>
</feature>
<dbReference type="InterPro" id="IPR002641">
    <property type="entry name" value="PNPLA_dom"/>
</dbReference>
<keyword evidence="5" id="KW-0732">Signal</keyword>
<organism evidence="7">
    <name type="scientific">Flagellimonas sp. MMG031</name>
    <dbReference type="NCBI Taxonomy" id="3158549"/>
    <lineage>
        <taxon>Bacteria</taxon>
        <taxon>Pseudomonadati</taxon>
        <taxon>Bacteroidota</taxon>
        <taxon>Flavobacteriia</taxon>
        <taxon>Flavobacteriales</taxon>
        <taxon>Flavobacteriaceae</taxon>
        <taxon>Flagellimonas</taxon>
    </lineage>
</organism>
<evidence type="ECO:0000256" key="3">
    <source>
        <dbReference type="ARBA" id="ARBA00023098"/>
    </source>
</evidence>
<keyword evidence="1 4" id="KW-0378">Hydrolase</keyword>
<feature type="domain" description="PNPLA" evidence="6">
    <location>
        <begin position="34"/>
        <end position="224"/>
    </location>
</feature>
<evidence type="ECO:0000256" key="2">
    <source>
        <dbReference type="ARBA" id="ARBA00022963"/>
    </source>
</evidence>
<accession>A0AAU7N1Y0</accession>
<dbReference type="InterPro" id="IPR043864">
    <property type="entry name" value="Omp85-like_dom"/>
</dbReference>
<proteinExistence type="predicted"/>
<keyword evidence="3 4" id="KW-0443">Lipid metabolism</keyword>